<dbReference type="SUPFAM" id="SSF50447">
    <property type="entry name" value="Translation proteins"/>
    <property type="match status" value="1"/>
</dbReference>
<dbReference type="OrthoDB" id="100256at2157"/>
<comment type="caution">
    <text evidence="2">The sequence shown here is derived from an EMBL/GenBank/DDBJ whole genome shotgun (WGS) entry which is preliminary data.</text>
</comment>
<evidence type="ECO:0000313" key="3">
    <source>
        <dbReference type="Proteomes" id="UP000053462"/>
    </source>
</evidence>
<accession>A0A124EBM6</accession>
<protein>
    <submittedName>
        <fullName evidence="2">Translation factor</fullName>
    </submittedName>
</protein>
<dbReference type="GO" id="GO:0006412">
    <property type="term" value="P:translation"/>
    <property type="evidence" value="ECO:0007669"/>
    <property type="project" value="UniProtKB-KW"/>
</dbReference>
<dbReference type="EMBL" id="LLYW01000003">
    <property type="protein sequence ID" value="KUH34600.1"/>
    <property type="molecule type" value="Genomic_DNA"/>
</dbReference>
<dbReference type="RefSeq" id="WP_058937870.1">
    <property type="nucleotide sequence ID" value="NZ_LLYW01000003.1"/>
</dbReference>
<dbReference type="InterPro" id="IPR009000">
    <property type="entry name" value="Transl_B-barrel_sf"/>
</dbReference>
<dbReference type="NCBIfam" id="NF041207">
    <property type="entry name" value="tRNA_bind_PBP11"/>
    <property type="match status" value="1"/>
</dbReference>
<keyword evidence="3" id="KW-1185">Reference proteome</keyword>
<dbReference type="Proteomes" id="UP000053462">
    <property type="component" value="Unassembled WGS sequence"/>
</dbReference>
<dbReference type="GO" id="GO:0005525">
    <property type="term" value="F:GTP binding"/>
    <property type="evidence" value="ECO:0007669"/>
    <property type="project" value="UniProtKB-KW"/>
</dbReference>
<evidence type="ECO:0000313" key="2">
    <source>
        <dbReference type="EMBL" id="KUH34600.1"/>
    </source>
</evidence>
<feature type="domain" description="Elongation factor Tu-type" evidence="1">
    <location>
        <begin position="23"/>
        <end position="100"/>
    </location>
</feature>
<dbReference type="STRING" id="227598.APY94_01015"/>
<organism evidence="2 3">
    <name type="scientific">Thermococcus celericrescens</name>
    <dbReference type="NCBI Taxonomy" id="227598"/>
    <lineage>
        <taxon>Archaea</taxon>
        <taxon>Methanobacteriati</taxon>
        <taxon>Methanobacteriota</taxon>
        <taxon>Thermococci</taxon>
        <taxon>Thermococcales</taxon>
        <taxon>Thermococcaceae</taxon>
        <taxon>Thermococcus</taxon>
    </lineage>
</organism>
<name>A0A124EBM6_9EURY</name>
<reference evidence="2 3" key="1">
    <citation type="submission" date="2015-10" db="EMBL/GenBank/DDBJ databases">
        <title>Draft genome sequence of Thermococcus celericrescens strain DSM 17994.</title>
        <authorList>
            <person name="Hong S.-J."/>
            <person name="Park C.-E."/>
            <person name="Shin J.-H."/>
        </authorList>
    </citation>
    <scope>NUCLEOTIDE SEQUENCE [LARGE SCALE GENOMIC DNA]</scope>
    <source>
        <strain evidence="2 3">DSM 17994</strain>
    </source>
</reference>
<proteinExistence type="predicted"/>
<dbReference type="InterPro" id="IPR029459">
    <property type="entry name" value="EFTU-type"/>
</dbReference>
<evidence type="ECO:0000259" key="1">
    <source>
        <dbReference type="Pfam" id="PF14578"/>
    </source>
</evidence>
<gene>
    <name evidence="2" type="ORF">APY94_01015</name>
</gene>
<dbReference type="Pfam" id="PF14578">
    <property type="entry name" value="GTP_EFTU_D4"/>
    <property type="match status" value="1"/>
</dbReference>
<dbReference type="CDD" id="cd16265">
    <property type="entry name" value="Translation_Factor_II"/>
    <property type="match status" value="1"/>
</dbReference>
<dbReference type="Gene3D" id="2.40.30.10">
    <property type="entry name" value="Translation factors"/>
    <property type="match status" value="1"/>
</dbReference>
<sequence length="105" mass="11403">MGILDRLFGRARNGGDVQIASRKPAGRFQVVGVTYVLGKQVLGGVVLEGVIYPGYKLKGGGIALVREIHLQNRKVDFVVEHDEAALVLEGTLKVKEGEIIEVYQS</sequence>
<dbReference type="AlphaFoldDB" id="A0A124EBM6"/>